<proteinExistence type="predicted"/>
<reference evidence="2 3" key="1">
    <citation type="submission" date="2020-08" db="EMBL/GenBank/DDBJ databases">
        <title>Genomic Encyclopedia of Type Strains, Phase IV (KMG-IV): sequencing the most valuable type-strain genomes for metagenomic binning, comparative biology and taxonomic classification.</title>
        <authorList>
            <person name="Goeker M."/>
        </authorList>
    </citation>
    <scope>NUCLEOTIDE SEQUENCE [LARGE SCALE GENOMIC DNA]</scope>
    <source>
        <strain evidence="2 3">DSM 105074</strain>
    </source>
</reference>
<keyword evidence="1" id="KW-0812">Transmembrane</keyword>
<keyword evidence="1" id="KW-0472">Membrane</keyword>
<name>A0A840TWQ2_9BACT</name>
<evidence type="ECO:0000313" key="3">
    <source>
        <dbReference type="Proteomes" id="UP000557307"/>
    </source>
</evidence>
<accession>A0A840TWQ2</accession>
<dbReference type="Proteomes" id="UP000557307">
    <property type="component" value="Unassembled WGS sequence"/>
</dbReference>
<sequence>MKKILRKYQEPFSAEINQSRNRVIELIAIEKGKKRDFFDFLRSSPVNFNEVTVSDKKIIIEVKPMMLNPFRRMGEIRMSLHNGVRPSEMIIEGEIIPYNTLYFLVSCMVIGFMLIWSLLVFAMTAGGATFIMLAISWTVFPLVLYLLPFWYRNRLREYKNLFLATLMADTKKKSIR</sequence>
<keyword evidence="3" id="KW-1185">Reference proteome</keyword>
<keyword evidence="1" id="KW-1133">Transmembrane helix</keyword>
<feature type="transmembrane region" description="Helical" evidence="1">
    <location>
        <begin position="101"/>
        <end position="124"/>
    </location>
</feature>
<dbReference type="EMBL" id="JACHGF010000007">
    <property type="protein sequence ID" value="MBB5286017.1"/>
    <property type="molecule type" value="Genomic_DNA"/>
</dbReference>
<evidence type="ECO:0000256" key="1">
    <source>
        <dbReference type="SAM" id="Phobius"/>
    </source>
</evidence>
<protein>
    <submittedName>
        <fullName evidence="2">Uncharacterized protein</fullName>
    </submittedName>
</protein>
<organism evidence="2 3">
    <name type="scientific">Rhabdobacter roseus</name>
    <dbReference type="NCBI Taxonomy" id="1655419"/>
    <lineage>
        <taxon>Bacteria</taxon>
        <taxon>Pseudomonadati</taxon>
        <taxon>Bacteroidota</taxon>
        <taxon>Cytophagia</taxon>
        <taxon>Cytophagales</taxon>
        <taxon>Cytophagaceae</taxon>
        <taxon>Rhabdobacter</taxon>
    </lineage>
</organism>
<feature type="transmembrane region" description="Helical" evidence="1">
    <location>
        <begin position="130"/>
        <end position="151"/>
    </location>
</feature>
<dbReference type="AlphaFoldDB" id="A0A840TWQ2"/>
<evidence type="ECO:0000313" key="2">
    <source>
        <dbReference type="EMBL" id="MBB5286017.1"/>
    </source>
</evidence>
<dbReference type="RefSeq" id="WP_184176707.1">
    <property type="nucleotide sequence ID" value="NZ_JACHGF010000007.1"/>
</dbReference>
<gene>
    <name evidence="2" type="ORF">HNQ92_004177</name>
</gene>
<comment type="caution">
    <text evidence="2">The sequence shown here is derived from an EMBL/GenBank/DDBJ whole genome shotgun (WGS) entry which is preliminary data.</text>
</comment>